<gene>
    <name evidence="1" type="ORF">ACFPN9_08915</name>
</gene>
<proteinExistence type="predicted"/>
<evidence type="ECO:0000313" key="2">
    <source>
        <dbReference type="Proteomes" id="UP001596060"/>
    </source>
</evidence>
<dbReference type="RefSeq" id="WP_068204285.1">
    <property type="nucleotide sequence ID" value="NZ_JBHSLU010000017.1"/>
</dbReference>
<reference evidence="2" key="1">
    <citation type="journal article" date="2019" name="Int. J. Syst. Evol. Microbiol.">
        <title>The Global Catalogue of Microorganisms (GCM) 10K type strain sequencing project: providing services to taxonomists for standard genome sequencing and annotation.</title>
        <authorList>
            <consortium name="The Broad Institute Genomics Platform"/>
            <consortium name="The Broad Institute Genome Sequencing Center for Infectious Disease"/>
            <person name="Wu L."/>
            <person name="Ma J."/>
        </authorList>
    </citation>
    <scope>NUCLEOTIDE SEQUENCE [LARGE SCALE GENOMIC DNA]</scope>
    <source>
        <strain evidence="2">CCUG 43117</strain>
    </source>
</reference>
<evidence type="ECO:0000313" key="1">
    <source>
        <dbReference type="EMBL" id="MFC5505377.1"/>
    </source>
</evidence>
<comment type="caution">
    <text evidence="1">The sequence shown here is derived from an EMBL/GenBank/DDBJ whole genome shotgun (WGS) entry which is preliminary data.</text>
</comment>
<sequence>MALNVDQLAKVVRLIDSDQDHEALSALRMARKLLEKEGRTLGALLEAGVQGLDVPRQSNPFFDAFGIRPAAQAAPKPPEPQPRHARRIIVGITDLPEGYFSAILSIQGSRETRKKEPMLVVDVTQTRDGVIKQFPTMYAFGQQAQTISRALADRNSPVEVMIRVRPPQNRGHLPTITSVQF</sequence>
<name>A0ABW0NZX3_9HYPH</name>
<keyword evidence="2" id="KW-1185">Reference proteome</keyword>
<organism evidence="1 2">
    <name type="scientific">Bosea massiliensis</name>
    <dbReference type="NCBI Taxonomy" id="151419"/>
    <lineage>
        <taxon>Bacteria</taxon>
        <taxon>Pseudomonadati</taxon>
        <taxon>Pseudomonadota</taxon>
        <taxon>Alphaproteobacteria</taxon>
        <taxon>Hyphomicrobiales</taxon>
        <taxon>Boseaceae</taxon>
        <taxon>Bosea</taxon>
    </lineage>
</organism>
<dbReference type="EMBL" id="JBHSLU010000017">
    <property type="protein sequence ID" value="MFC5505377.1"/>
    <property type="molecule type" value="Genomic_DNA"/>
</dbReference>
<dbReference type="Proteomes" id="UP001596060">
    <property type="component" value="Unassembled WGS sequence"/>
</dbReference>
<protein>
    <submittedName>
        <fullName evidence="1">Uncharacterized protein</fullName>
    </submittedName>
</protein>
<accession>A0ABW0NZX3</accession>